<dbReference type="InParanoid" id="A0LE74"/>
<dbReference type="EMBL" id="CP000478">
    <property type="protein sequence ID" value="ABK15726.1"/>
    <property type="molecule type" value="Genomic_DNA"/>
</dbReference>
<sequence length="277" mass="31751">MKPYFSDAMQTLLRQVHINMPIKLLPKYLEMILHYRLNVELGFEAVELDRMSGKELSAVAGKLHGRNCRISLHGPFWDLSTGSVDPLIRKVSVSRFQQLFETLDIFRPVQVVLHTGFDPRHHRGHRRAWLDNSMAIWEPLVKRAEGLNIPLLLENVWERDPELHLELFGRIDSPFFGFCLDVGHQHSFSGTALSVWLEALWHVLREIHVHDNDGSRDAHLPVGRGSIDFALLFDFLKARNLTPLLTLEPHLEEHLPESLSGLMRVMTACGTAWPVLS</sequence>
<evidence type="ECO:0000313" key="2">
    <source>
        <dbReference type="EMBL" id="ABK15726.1"/>
    </source>
</evidence>
<evidence type="ECO:0000259" key="1">
    <source>
        <dbReference type="Pfam" id="PF01261"/>
    </source>
</evidence>
<proteinExistence type="predicted"/>
<dbReference type="PANTHER" id="PTHR12110">
    <property type="entry name" value="HYDROXYPYRUVATE ISOMERASE"/>
    <property type="match status" value="1"/>
</dbReference>
<protein>
    <submittedName>
        <fullName evidence="2">Xylose isomerase domain protein TIM barrel</fullName>
    </submittedName>
</protein>
<dbReference type="RefSeq" id="WP_011696899.1">
    <property type="nucleotide sequence ID" value="NC_008554.1"/>
</dbReference>
<dbReference type="eggNOG" id="COG1082">
    <property type="taxonomic scope" value="Bacteria"/>
</dbReference>
<dbReference type="GO" id="GO:0016853">
    <property type="term" value="F:isomerase activity"/>
    <property type="evidence" value="ECO:0007669"/>
    <property type="project" value="UniProtKB-KW"/>
</dbReference>
<evidence type="ECO:0000313" key="3">
    <source>
        <dbReference type="Proteomes" id="UP000001784"/>
    </source>
</evidence>
<name>A0LE74_SYNFM</name>
<dbReference type="InterPro" id="IPR036237">
    <property type="entry name" value="Xyl_isomerase-like_sf"/>
</dbReference>
<dbReference type="OrthoDB" id="9801960at2"/>
<reference evidence="2 3" key="1">
    <citation type="submission" date="2006-10" db="EMBL/GenBank/DDBJ databases">
        <title>Complete sequence of Syntrophobacter fumaroxidans MPOB.</title>
        <authorList>
            <consortium name="US DOE Joint Genome Institute"/>
            <person name="Copeland A."/>
            <person name="Lucas S."/>
            <person name="Lapidus A."/>
            <person name="Barry K."/>
            <person name="Detter J.C."/>
            <person name="Glavina del Rio T."/>
            <person name="Hammon N."/>
            <person name="Israni S."/>
            <person name="Pitluck S."/>
            <person name="Goltsman E.G."/>
            <person name="Martinez M."/>
            <person name="Schmutz J."/>
            <person name="Larimer F."/>
            <person name="Land M."/>
            <person name="Hauser L."/>
            <person name="Kyrpides N."/>
            <person name="Kim E."/>
            <person name="Boone D.R."/>
            <person name="Brockman F."/>
            <person name="Culley D."/>
            <person name="Ferry J."/>
            <person name="Gunsalus R."/>
            <person name="McInerney M.J."/>
            <person name="Morrison M."/>
            <person name="Plugge C."/>
            <person name="Rohlin L."/>
            <person name="Scholten J."/>
            <person name="Sieber J."/>
            <person name="Stams A.J.M."/>
            <person name="Worm P."/>
            <person name="Henstra A.M."/>
            <person name="Richardson P."/>
        </authorList>
    </citation>
    <scope>NUCLEOTIDE SEQUENCE [LARGE SCALE GENOMIC DNA]</scope>
    <source>
        <strain evidence="3">DSM 10017 / MPOB</strain>
    </source>
</reference>
<dbReference type="SUPFAM" id="SSF51658">
    <property type="entry name" value="Xylose isomerase-like"/>
    <property type="match status" value="1"/>
</dbReference>
<dbReference type="STRING" id="335543.Sfum_0023"/>
<dbReference type="InterPro" id="IPR013022">
    <property type="entry name" value="Xyl_isomerase-like_TIM-brl"/>
</dbReference>
<feature type="domain" description="Xylose isomerase-like TIM barrel" evidence="1">
    <location>
        <begin position="39"/>
        <end position="258"/>
    </location>
</feature>
<gene>
    <name evidence="2" type="ordered locus">Sfum_0023</name>
</gene>
<dbReference type="AlphaFoldDB" id="A0LE74"/>
<organism evidence="2 3">
    <name type="scientific">Syntrophobacter fumaroxidans (strain DSM 10017 / MPOB)</name>
    <dbReference type="NCBI Taxonomy" id="335543"/>
    <lineage>
        <taxon>Bacteria</taxon>
        <taxon>Pseudomonadati</taxon>
        <taxon>Thermodesulfobacteriota</taxon>
        <taxon>Syntrophobacteria</taxon>
        <taxon>Syntrophobacterales</taxon>
        <taxon>Syntrophobacteraceae</taxon>
        <taxon>Syntrophobacter</taxon>
    </lineage>
</organism>
<dbReference type="HOGENOM" id="CLU_050006_7_1_7"/>
<accession>A0LE74</accession>
<keyword evidence="2" id="KW-0413">Isomerase</keyword>
<keyword evidence="3" id="KW-1185">Reference proteome</keyword>
<dbReference type="Pfam" id="PF01261">
    <property type="entry name" value="AP_endonuc_2"/>
    <property type="match status" value="1"/>
</dbReference>
<dbReference type="InterPro" id="IPR050312">
    <property type="entry name" value="IolE/XylAMocC-like"/>
</dbReference>
<dbReference type="Gene3D" id="3.20.20.150">
    <property type="entry name" value="Divalent-metal-dependent TIM barrel enzymes"/>
    <property type="match status" value="1"/>
</dbReference>
<dbReference type="Proteomes" id="UP000001784">
    <property type="component" value="Chromosome"/>
</dbReference>
<dbReference type="KEGG" id="sfu:Sfum_0023"/>